<gene>
    <name evidence="1" type="ORF">PXEA_LOCUS36016</name>
</gene>
<protein>
    <submittedName>
        <fullName evidence="1">Uncharacterized protein</fullName>
    </submittedName>
</protein>
<name>A0A3S5CVF7_9PLAT</name>
<dbReference type="Proteomes" id="UP000784294">
    <property type="component" value="Unassembled WGS sequence"/>
</dbReference>
<reference evidence="1" key="1">
    <citation type="submission" date="2018-11" db="EMBL/GenBank/DDBJ databases">
        <authorList>
            <consortium name="Pathogen Informatics"/>
        </authorList>
    </citation>
    <scope>NUCLEOTIDE SEQUENCE</scope>
</reference>
<accession>A0A3S5CVF7</accession>
<keyword evidence="2" id="KW-1185">Reference proteome</keyword>
<organism evidence="1 2">
    <name type="scientific">Protopolystoma xenopodis</name>
    <dbReference type="NCBI Taxonomy" id="117903"/>
    <lineage>
        <taxon>Eukaryota</taxon>
        <taxon>Metazoa</taxon>
        <taxon>Spiralia</taxon>
        <taxon>Lophotrochozoa</taxon>
        <taxon>Platyhelminthes</taxon>
        <taxon>Monogenea</taxon>
        <taxon>Polyopisthocotylea</taxon>
        <taxon>Polystomatidea</taxon>
        <taxon>Polystomatidae</taxon>
        <taxon>Protopolystoma</taxon>
    </lineage>
</organism>
<evidence type="ECO:0000313" key="1">
    <source>
        <dbReference type="EMBL" id="VEL42576.1"/>
    </source>
</evidence>
<dbReference type="AlphaFoldDB" id="A0A3S5CVF7"/>
<proteinExistence type="predicted"/>
<dbReference type="EMBL" id="CAAALY010275233">
    <property type="protein sequence ID" value="VEL42576.1"/>
    <property type="molecule type" value="Genomic_DNA"/>
</dbReference>
<sequence length="204" mass="21393">MEGGCCCCLKSTDEPYAVIVTRGSPVGDENNFIKVASFSYARTSIFQDGLLGQAVPGAPHLLPPSLDSLTSGLSSTAVSTVITPGHASVTGCTMGPTTTACERTSAGSSTGLALTASRPMDPGAGLTSYPVRPHPYSYAELNRLYEDCDDYDDAGNKSGEVVSQRPGFGRRQALWMDLGPDRLSYSNADVVSGTLKFAVSIWVP</sequence>
<evidence type="ECO:0000313" key="2">
    <source>
        <dbReference type="Proteomes" id="UP000784294"/>
    </source>
</evidence>
<comment type="caution">
    <text evidence="1">The sequence shown here is derived from an EMBL/GenBank/DDBJ whole genome shotgun (WGS) entry which is preliminary data.</text>
</comment>